<feature type="domain" description="Arc-like DNA binding" evidence="1">
    <location>
        <begin position="8"/>
        <end position="42"/>
    </location>
</feature>
<dbReference type="SUPFAM" id="SSF47598">
    <property type="entry name" value="Ribbon-helix-helix"/>
    <property type="match status" value="1"/>
</dbReference>
<evidence type="ECO:0000313" key="3">
    <source>
        <dbReference type="Proteomes" id="UP000237295"/>
    </source>
</evidence>
<sequence length="79" mass="8731">MQRYEGGSRGADKFVVRLPDDMRSEVERAAASSDTSMNTVVIRALRLYLHGQERQELLLDALAKSAAHEAAKASQEQQA</sequence>
<name>A0AAE5VUU2_PSESY</name>
<dbReference type="Gene3D" id="1.10.1220.10">
    <property type="entry name" value="Met repressor-like"/>
    <property type="match status" value="1"/>
</dbReference>
<organism evidence="2 3">
    <name type="scientific">Pseudomonas syringae pv. syringae</name>
    <dbReference type="NCBI Taxonomy" id="321"/>
    <lineage>
        <taxon>Bacteria</taxon>
        <taxon>Pseudomonadati</taxon>
        <taxon>Pseudomonadota</taxon>
        <taxon>Gammaproteobacteria</taxon>
        <taxon>Pseudomonadales</taxon>
        <taxon>Pseudomonadaceae</taxon>
        <taxon>Pseudomonas</taxon>
        <taxon>Pseudomonas syringae</taxon>
    </lineage>
</organism>
<dbReference type="InterPro" id="IPR010985">
    <property type="entry name" value="Ribbon_hlx_hlx"/>
</dbReference>
<proteinExistence type="predicted"/>
<dbReference type="RefSeq" id="WP_103694104.1">
    <property type="nucleotide sequence ID" value="NZ_NBAQ01000006.1"/>
</dbReference>
<dbReference type="AlphaFoldDB" id="A0AAE5VUU2"/>
<protein>
    <recommendedName>
        <fullName evidence="1">Arc-like DNA binding domain-containing protein</fullName>
    </recommendedName>
</protein>
<gene>
    <name evidence="2" type="ORF">CXB42_13365</name>
</gene>
<evidence type="ECO:0000259" key="1">
    <source>
        <dbReference type="Pfam" id="PF03869"/>
    </source>
</evidence>
<dbReference type="GO" id="GO:0003677">
    <property type="term" value="F:DNA binding"/>
    <property type="evidence" value="ECO:0007669"/>
    <property type="project" value="InterPro"/>
</dbReference>
<dbReference type="InterPro" id="IPR005569">
    <property type="entry name" value="Arc_DNA-bd_dom"/>
</dbReference>
<dbReference type="EMBL" id="NBAQ01000006">
    <property type="protein sequence ID" value="POQ03662.1"/>
    <property type="molecule type" value="Genomic_DNA"/>
</dbReference>
<dbReference type="Pfam" id="PF03869">
    <property type="entry name" value="Arc"/>
    <property type="match status" value="1"/>
</dbReference>
<dbReference type="GO" id="GO:0006355">
    <property type="term" value="P:regulation of DNA-templated transcription"/>
    <property type="evidence" value="ECO:0007669"/>
    <property type="project" value="InterPro"/>
</dbReference>
<comment type="caution">
    <text evidence="2">The sequence shown here is derived from an EMBL/GenBank/DDBJ whole genome shotgun (WGS) entry which is preliminary data.</text>
</comment>
<accession>A0AAE5VUU2</accession>
<evidence type="ECO:0000313" key="2">
    <source>
        <dbReference type="EMBL" id="POQ03662.1"/>
    </source>
</evidence>
<dbReference type="InterPro" id="IPR013321">
    <property type="entry name" value="Arc_rbn_hlx_hlx"/>
</dbReference>
<reference evidence="2 3" key="1">
    <citation type="submission" date="2017-03" db="EMBL/GenBank/DDBJ databases">
        <authorList>
            <person name="Hulin M.T."/>
        </authorList>
    </citation>
    <scope>NUCLEOTIDE SEQUENCE [LARGE SCALE GENOMIC DNA]</scope>
    <source>
        <strain evidence="2 3">5264</strain>
    </source>
</reference>
<dbReference type="Proteomes" id="UP000237295">
    <property type="component" value="Unassembled WGS sequence"/>
</dbReference>